<dbReference type="EMBL" id="JAAAID010000687">
    <property type="protein sequence ID" value="KAG0014827.1"/>
    <property type="molecule type" value="Genomic_DNA"/>
</dbReference>
<dbReference type="Proteomes" id="UP000703661">
    <property type="component" value="Unassembled WGS sequence"/>
</dbReference>
<evidence type="ECO:0000313" key="2">
    <source>
        <dbReference type="Proteomes" id="UP000703661"/>
    </source>
</evidence>
<organism evidence="1 2">
    <name type="scientific">Entomortierella chlamydospora</name>
    <dbReference type="NCBI Taxonomy" id="101097"/>
    <lineage>
        <taxon>Eukaryota</taxon>
        <taxon>Fungi</taxon>
        <taxon>Fungi incertae sedis</taxon>
        <taxon>Mucoromycota</taxon>
        <taxon>Mortierellomycotina</taxon>
        <taxon>Mortierellomycetes</taxon>
        <taxon>Mortierellales</taxon>
        <taxon>Mortierellaceae</taxon>
        <taxon>Entomortierella</taxon>
    </lineage>
</organism>
<dbReference type="OrthoDB" id="2383509at2759"/>
<comment type="caution">
    <text evidence="1">The sequence shown here is derived from an EMBL/GenBank/DDBJ whole genome shotgun (WGS) entry which is preliminary data.</text>
</comment>
<evidence type="ECO:0000313" key="1">
    <source>
        <dbReference type="EMBL" id="KAG0014827.1"/>
    </source>
</evidence>
<gene>
    <name evidence="1" type="ORF">BGZ80_010208</name>
</gene>
<accession>A0A9P6MVC8</accession>
<dbReference type="AlphaFoldDB" id="A0A9P6MVC8"/>
<keyword evidence="2" id="KW-1185">Reference proteome</keyword>
<proteinExistence type="predicted"/>
<feature type="non-terminal residue" evidence="1">
    <location>
        <position position="1"/>
    </location>
</feature>
<name>A0A9P6MVC8_9FUNG</name>
<protein>
    <submittedName>
        <fullName evidence="1">Uncharacterized protein</fullName>
    </submittedName>
</protein>
<sequence>AFRRRSMCNHIHPEFLPSSTAEALSTPELLDLIMQAVFGNRKHTKKTMGSVCQLRLVSRAFHAAADPYFTVYIFASPFDGYRDSFFRDKYVCRIRICGPYIRFLDLTPGYANDQGLMKLIGECCPKVEEVMFSFHEYTHYEVVPLNYLTLLKKWSSSTDTDNKIGYRNSTKKVLVRKNFDWSKGAADKFDEGFERIREYLKGIDTFDIIAEYAGDAISNTPLNWETFIGFFRSFPSLASLSTSEFYIQWNPSPAMISNEGYEEMSFPNLTRLSFHFGVLDLSIISRLNQLFPNLSYLTFTKFVSVYNGENEPGGPWGDEASSLFIPMAKMETKPMELTLKRMGIDYALADDVHRLLKVAPALKHFTCNCFRFDEDLLNALRPFRGRRWDELILYRADSSDLLDWEKILNDASNSNDQ</sequence>
<reference evidence="1" key="1">
    <citation type="journal article" date="2020" name="Fungal Divers.">
        <title>Resolving the Mortierellaceae phylogeny through synthesis of multi-gene phylogenetics and phylogenomics.</title>
        <authorList>
            <person name="Vandepol N."/>
            <person name="Liber J."/>
            <person name="Desiro A."/>
            <person name="Na H."/>
            <person name="Kennedy M."/>
            <person name="Barry K."/>
            <person name="Grigoriev I.V."/>
            <person name="Miller A.N."/>
            <person name="O'Donnell K."/>
            <person name="Stajich J.E."/>
            <person name="Bonito G."/>
        </authorList>
    </citation>
    <scope>NUCLEOTIDE SEQUENCE</scope>
    <source>
        <strain evidence="1">NRRL 2769</strain>
    </source>
</reference>